<organism evidence="1 2">
    <name type="scientific">Spongiactinospora gelatinilytica</name>
    <dbReference type="NCBI Taxonomy" id="2666298"/>
    <lineage>
        <taxon>Bacteria</taxon>
        <taxon>Bacillati</taxon>
        <taxon>Actinomycetota</taxon>
        <taxon>Actinomycetes</taxon>
        <taxon>Streptosporangiales</taxon>
        <taxon>Streptosporangiaceae</taxon>
        <taxon>Spongiactinospora</taxon>
    </lineage>
</organism>
<evidence type="ECO:0000313" key="1">
    <source>
        <dbReference type="EMBL" id="PZG39761.1"/>
    </source>
</evidence>
<protein>
    <submittedName>
        <fullName evidence="1">Uncharacterized protein</fullName>
    </submittedName>
</protein>
<keyword evidence="2" id="KW-1185">Reference proteome</keyword>
<proteinExistence type="predicted"/>
<dbReference type="EMBL" id="POUA01000201">
    <property type="protein sequence ID" value="PZG39761.1"/>
    <property type="molecule type" value="Genomic_DNA"/>
</dbReference>
<accession>A0A2W2FVK0</accession>
<name>A0A2W2FVK0_9ACTN</name>
<comment type="caution">
    <text evidence="1">The sequence shown here is derived from an EMBL/GenBank/DDBJ whole genome shotgun (WGS) entry which is preliminary data.</text>
</comment>
<dbReference type="Proteomes" id="UP000248544">
    <property type="component" value="Unassembled WGS sequence"/>
</dbReference>
<reference evidence="1 2" key="1">
    <citation type="submission" date="2018-01" db="EMBL/GenBank/DDBJ databases">
        <title>Draft genome sequence of Sphaerisporangium sp. 7K107.</title>
        <authorList>
            <person name="Sahin N."/>
            <person name="Saygin H."/>
            <person name="Ay H."/>
        </authorList>
    </citation>
    <scope>NUCLEOTIDE SEQUENCE [LARGE SCALE GENOMIC DNA]</scope>
    <source>
        <strain evidence="1 2">7K107</strain>
    </source>
</reference>
<gene>
    <name evidence="1" type="ORF">C1I98_23270</name>
</gene>
<dbReference type="AlphaFoldDB" id="A0A2W2FVK0"/>
<evidence type="ECO:0000313" key="2">
    <source>
        <dbReference type="Proteomes" id="UP000248544"/>
    </source>
</evidence>
<sequence length="84" mass="8779">MPTGWPALRGGDGMSERADRLVLGDVSPLRVDAGEAGAATAGLSVLTGWFWRTRVGRPVSRVDAGEASAVTACLSVSVGWFWCT</sequence>